<sequence length="480" mass="54724">MDQIFIYLIDPKFPIFVSLPIEMGSIIRFFEDKTLLVTGGTGFLAKIMVEKILRIQPNVKKLFLLIRAKDAAAGSATQRFHDEIIKVIPVSGDVTCEDLISLEESDLRDELWRDIDVIVHSAATTKFDERYDIAMGINVMGAMHVLNFAKKCTNIKMLLHVSTAYVCGERDGVILKRLFAMGETLNGTSGLDIWVEKQLVEEKLRDVRAEEATEKAVTAAMKDFGIQSTLHLKSPGRSVFHGVIPPIILYSFPQKKHNGLLKLPKRRTMDVFALGVGKGKLSCLLFDPESVADMIPGDMVVNSMLVAIAVNATANQHPKFMIYHVGSSLRNPLGYDSIQVCGFRYFTKNPWIDRRSGNPVKVRKIRVFSNTTSYRKYVTIHYLMPLKVFKLLNVALCHCPKATYINQERKMKFLLRLVELYMPYLFFKGIFDDLNTEKLRMEARESGGEEEGVFYFDPKCIDWEQYFMNIHFPGVVKYLF</sequence>
<dbReference type="Proteomes" id="UP001062846">
    <property type="component" value="Chromosome 13"/>
</dbReference>
<comment type="caution">
    <text evidence="1">The sequence shown here is derived from an EMBL/GenBank/DDBJ whole genome shotgun (WGS) entry which is preliminary data.</text>
</comment>
<dbReference type="EMBL" id="CM046400">
    <property type="protein sequence ID" value="KAI8524304.1"/>
    <property type="molecule type" value="Genomic_DNA"/>
</dbReference>
<organism evidence="1 2">
    <name type="scientific">Rhododendron molle</name>
    <name type="common">Chinese azalea</name>
    <name type="synonym">Azalea mollis</name>
    <dbReference type="NCBI Taxonomy" id="49168"/>
    <lineage>
        <taxon>Eukaryota</taxon>
        <taxon>Viridiplantae</taxon>
        <taxon>Streptophyta</taxon>
        <taxon>Embryophyta</taxon>
        <taxon>Tracheophyta</taxon>
        <taxon>Spermatophyta</taxon>
        <taxon>Magnoliopsida</taxon>
        <taxon>eudicotyledons</taxon>
        <taxon>Gunneridae</taxon>
        <taxon>Pentapetalae</taxon>
        <taxon>asterids</taxon>
        <taxon>Ericales</taxon>
        <taxon>Ericaceae</taxon>
        <taxon>Ericoideae</taxon>
        <taxon>Rhodoreae</taxon>
        <taxon>Rhododendron</taxon>
    </lineage>
</organism>
<accession>A0ACC0L7K0</accession>
<name>A0ACC0L7K0_RHOML</name>
<protein>
    <submittedName>
        <fullName evidence="1">Uncharacterized protein</fullName>
    </submittedName>
</protein>
<keyword evidence="2" id="KW-1185">Reference proteome</keyword>
<evidence type="ECO:0000313" key="2">
    <source>
        <dbReference type="Proteomes" id="UP001062846"/>
    </source>
</evidence>
<proteinExistence type="predicted"/>
<gene>
    <name evidence="1" type="ORF">RHMOL_Rhmol13G0140300</name>
</gene>
<evidence type="ECO:0000313" key="1">
    <source>
        <dbReference type="EMBL" id="KAI8524304.1"/>
    </source>
</evidence>
<reference evidence="1" key="1">
    <citation type="submission" date="2022-02" db="EMBL/GenBank/DDBJ databases">
        <title>Plant Genome Project.</title>
        <authorList>
            <person name="Zhang R.-G."/>
        </authorList>
    </citation>
    <scope>NUCLEOTIDE SEQUENCE</scope>
    <source>
        <strain evidence="1">AT1</strain>
    </source>
</reference>